<evidence type="ECO:0000256" key="1">
    <source>
        <dbReference type="ARBA" id="ARBA00004651"/>
    </source>
</evidence>
<keyword evidence="3" id="KW-1003">Cell membrane</keyword>
<dbReference type="InterPro" id="IPR035906">
    <property type="entry name" value="MetI-like_sf"/>
</dbReference>
<sequence>MSTRNGNYGAVAGKKIQTSHTLAYVLLAICLVYFLFPVWWLIVAATKSNAGLFSGAHGAMWFDNDLSLWSNIRQLTTDEGGIYWHWLANSFLYAIVGGIGATAISVMAGYGFAKFRFRGRNLYFNIVLGALMIPTTALVIPTFILMSQFGMTDTIWAVILPSLLSPFGTYLMRVYCMQSLPDEMMEAARVDGAGELRTFFQVSLPIMTPAITTVFLLSVVGCWNNFFLPSVVLSDTKLFPITVGLTQWQVKSNAGAGSEQVWNLITSGALVSVIPLILAFLFLQRYWVGGLTAGSVKA</sequence>
<name>A0A0F4L6A1_9BIFI</name>
<feature type="transmembrane region" description="Helical" evidence="7">
    <location>
        <begin position="206"/>
        <end position="228"/>
    </location>
</feature>
<comment type="subcellular location">
    <subcellularLocation>
        <location evidence="1 7">Cell membrane</location>
        <topology evidence="1 7">Multi-pass membrane protein</topology>
    </subcellularLocation>
</comment>
<dbReference type="SUPFAM" id="SSF161098">
    <property type="entry name" value="MetI-like"/>
    <property type="match status" value="1"/>
</dbReference>
<organism evidence="9 10">
    <name type="scientific">Bifidobacterium asteroides</name>
    <dbReference type="NCBI Taxonomy" id="1684"/>
    <lineage>
        <taxon>Bacteria</taxon>
        <taxon>Bacillati</taxon>
        <taxon>Actinomycetota</taxon>
        <taxon>Actinomycetes</taxon>
        <taxon>Bifidobacteriales</taxon>
        <taxon>Bifidobacteriaceae</taxon>
        <taxon>Bifidobacterium</taxon>
    </lineage>
</organism>
<dbReference type="PANTHER" id="PTHR43744:SF12">
    <property type="entry name" value="ABC TRANSPORTER PERMEASE PROTEIN MG189-RELATED"/>
    <property type="match status" value="1"/>
</dbReference>
<evidence type="ECO:0000256" key="6">
    <source>
        <dbReference type="ARBA" id="ARBA00023136"/>
    </source>
</evidence>
<dbReference type="GO" id="GO:0055085">
    <property type="term" value="P:transmembrane transport"/>
    <property type="evidence" value="ECO:0007669"/>
    <property type="project" value="InterPro"/>
</dbReference>
<protein>
    <submittedName>
        <fullName evidence="9">ABC transporter permease</fullName>
    </submittedName>
</protein>
<feature type="domain" description="ABC transmembrane type-1" evidence="8">
    <location>
        <begin position="87"/>
        <end position="283"/>
    </location>
</feature>
<dbReference type="PROSITE" id="PS50928">
    <property type="entry name" value="ABC_TM1"/>
    <property type="match status" value="1"/>
</dbReference>
<dbReference type="EMBL" id="JWME01000001">
    <property type="protein sequence ID" value="KJY53803.1"/>
    <property type="molecule type" value="Genomic_DNA"/>
</dbReference>
<evidence type="ECO:0000256" key="4">
    <source>
        <dbReference type="ARBA" id="ARBA00022692"/>
    </source>
</evidence>
<feature type="transmembrane region" description="Helical" evidence="7">
    <location>
        <begin position="91"/>
        <end position="110"/>
    </location>
</feature>
<proteinExistence type="inferred from homology"/>
<keyword evidence="4 7" id="KW-0812">Transmembrane</keyword>
<feature type="transmembrane region" description="Helical" evidence="7">
    <location>
        <begin position="21"/>
        <end position="42"/>
    </location>
</feature>
<feature type="transmembrane region" description="Helical" evidence="7">
    <location>
        <begin position="261"/>
        <end position="283"/>
    </location>
</feature>
<keyword evidence="5 7" id="KW-1133">Transmembrane helix</keyword>
<evidence type="ECO:0000256" key="2">
    <source>
        <dbReference type="ARBA" id="ARBA00022448"/>
    </source>
</evidence>
<comment type="caution">
    <text evidence="9">The sequence shown here is derived from an EMBL/GenBank/DDBJ whole genome shotgun (WGS) entry which is preliminary data.</text>
</comment>
<feature type="transmembrane region" description="Helical" evidence="7">
    <location>
        <begin position="122"/>
        <end position="149"/>
    </location>
</feature>
<dbReference type="AlphaFoldDB" id="A0A0F4L6A1"/>
<dbReference type="GO" id="GO:0005886">
    <property type="term" value="C:plasma membrane"/>
    <property type="evidence" value="ECO:0007669"/>
    <property type="project" value="UniProtKB-SubCell"/>
</dbReference>
<dbReference type="Pfam" id="PF00528">
    <property type="entry name" value="BPD_transp_1"/>
    <property type="match status" value="1"/>
</dbReference>
<dbReference type="OrthoDB" id="2063054at2"/>
<evidence type="ECO:0000256" key="7">
    <source>
        <dbReference type="RuleBase" id="RU363032"/>
    </source>
</evidence>
<dbReference type="PATRIC" id="fig|1684.4.peg.20"/>
<dbReference type="Proteomes" id="UP000033648">
    <property type="component" value="Unassembled WGS sequence"/>
</dbReference>
<dbReference type="Gene3D" id="1.10.3720.10">
    <property type="entry name" value="MetI-like"/>
    <property type="match status" value="1"/>
</dbReference>
<dbReference type="PANTHER" id="PTHR43744">
    <property type="entry name" value="ABC TRANSPORTER PERMEASE PROTEIN MG189-RELATED-RELATED"/>
    <property type="match status" value="1"/>
</dbReference>
<gene>
    <name evidence="9" type="ORF">JF69_00190</name>
</gene>
<keyword evidence="2 7" id="KW-0813">Transport</keyword>
<evidence type="ECO:0000256" key="3">
    <source>
        <dbReference type="ARBA" id="ARBA00022475"/>
    </source>
</evidence>
<evidence type="ECO:0000313" key="9">
    <source>
        <dbReference type="EMBL" id="KJY53803.1"/>
    </source>
</evidence>
<dbReference type="InterPro" id="IPR000515">
    <property type="entry name" value="MetI-like"/>
</dbReference>
<accession>A0A0F4L6A1</accession>
<feature type="transmembrane region" description="Helical" evidence="7">
    <location>
        <begin position="155"/>
        <end position="176"/>
    </location>
</feature>
<evidence type="ECO:0000313" key="10">
    <source>
        <dbReference type="Proteomes" id="UP000033648"/>
    </source>
</evidence>
<dbReference type="CDD" id="cd06261">
    <property type="entry name" value="TM_PBP2"/>
    <property type="match status" value="1"/>
</dbReference>
<evidence type="ECO:0000259" key="8">
    <source>
        <dbReference type="PROSITE" id="PS50928"/>
    </source>
</evidence>
<keyword evidence="6 7" id="KW-0472">Membrane</keyword>
<reference evidence="9 10" key="1">
    <citation type="submission" date="2014-12" db="EMBL/GenBank/DDBJ databases">
        <title>Comparative genomics of the lactic acid bacteria isolated from the honey bee gut.</title>
        <authorList>
            <person name="Ellegaard K.M."/>
            <person name="Tamarit D."/>
            <person name="Javelind E."/>
            <person name="Olofsson T."/>
            <person name="Andersson S.G."/>
            <person name="Vasquez A."/>
        </authorList>
    </citation>
    <scope>NUCLEOTIDE SEQUENCE [LARGE SCALE GENOMIC DNA]</scope>
    <source>
        <strain evidence="9 10">Bin2</strain>
    </source>
</reference>
<evidence type="ECO:0000256" key="5">
    <source>
        <dbReference type="ARBA" id="ARBA00022989"/>
    </source>
</evidence>
<comment type="similarity">
    <text evidence="7">Belongs to the binding-protein-dependent transport system permease family.</text>
</comment>